<comment type="similarity">
    <text evidence="2 8">Belongs to the 4-toluene sulfonate uptake permease (TSUP) (TC 2.A.102) family.</text>
</comment>
<gene>
    <name evidence="9" type="ORF">NHU_01022</name>
</gene>
<dbReference type="PANTHER" id="PTHR30269:SF32">
    <property type="entry name" value="MEMBRANE TRANSPORTER PROTEIN-RELATED"/>
    <property type="match status" value="1"/>
</dbReference>
<dbReference type="InterPro" id="IPR002781">
    <property type="entry name" value="TM_pro_TauE-like"/>
</dbReference>
<feature type="transmembrane region" description="Helical" evidence="8">
    <location>
        <begin position="229"/>
        <end position="247"/>
    </location>
</feature>
<dbReference type="PANTHER" id="PTHR30269">
    <property type="entry name" value="TRANSMEMBRANE PROTEIN YFCA"/>
    <property type="match status" value="1"/>
</dbReference>
<dbReference type="Proteomes" id="UP000064912">
    <property type="component" value="Chromosome"/>
</dbReference>
<dbReference type="EMBL" id="AP014800">
    <property type="protein sequence ID" value="BAQ68187.1"/>
    <property type="molecule type" value="Genomic_DNA"/>
</dbReference>
<reference evidence="9 10" key="1">
    <citation type="submission" date="2015-02" db="EMBL/GenBank/DDBJ databases">
        <title>Genome sequene of Rhodovulum sulfidophilum DSM 2351.</title>
        <authorList>
            <person name="Nagao N."/>
        </authorList>
    </citation>
    <scope>NUCLEOTIDE SEQUENCE [LARGE SCALE GENOMIC DNA]</scope>
    <source>
        <strain evidence="9 10">DSM 2351</strain>
    </source>
</reference>
<dbReference type="eggNOG" id="COG0730">
    <property type="taxonomic scope" value="Bacteria"/>
</dbReference>
<evidence type="ECO:0000256" key="5">
    <source>
        <dbReference type="ARBA" id="ARBA00022692"/>
    </source>
</evidence>
<keyword evidence="3" id="KW-0813">Transport</keyword>
<feature type="transmembrane region" description="Helical" evidence="8">
    <location>
        <begin position="204"/>
        <end position="223"/>
    </location>
</feature>
<dbReference type="PATRIC" id="fig|35806.4.peg.1046"/>
<feature type="transmembrane region" description="Helical" evidence="8">
    <location>
        <begin position="104"/>
        <end position="127"/>
    </location>
</feature>
<dbReference type="KEGG" id="rsu:NHU_01022"/>
<sequence>MIFGIDIYLFVAAVGVALVAGVVKGAVGFALPMILISGLSSFLPAELALAGLVLATLLTNLAQALRQGGAAAWASVMRYRLLIGCVVLAICVSAPLVPVLSDRVLYLLIGVPITIFTVSQLAGRHLILPARHRGRAEIAMGLTGGFFGGISGVWGPPVIAYLLSFNTEKTEMIRVQGVVFLIGSVMLLFAHLGSGVLNAQSLPFSAALVLPAAIGMWAGLRLQDRLDPIRFRRATLVVLAVAGLNLIRKGLMG</sequence>
<evidence type="ECO:0000256" key="8">
    <source>
        <dbReference type="RuleBase" id="RU363041"/>
    </source>
</evidence>
<name>A0A0D6AZB6_RHOSU</name>
<dbReference type="GO" id="GO:0005886">
    <property type="term" value="C:plasma membrane"/>
    <property type="evidence" value="ECO:0007669"/>
    <property type="project" value="UniProtKB-SubCell"/>
</dbReference>
<organism evidence="9 10">
    <name type="scientific">Rhodovulum sulfidophilum</name>
    <name type="common">Rhodobacter sulfidophilus</name>
    <dbReference type="NCBI Taxonomy" id="35806"/>
    <lineage>
        <taxon>Bacteria</taxon>
        <taxon>Pseudomonadati</taxon>
        <taxon>Pseudomonadota</taxon>
        <taxon>Alphaproteobacteria</taxon>
        <taxon>Rhodobacterales</taxon>
        <taxon>Paracoccaceae</taxon>
        <taxon>Rhodovulum</taxon>
    </lineage>
</organism>
<feature type="transmembrane region" description="Helical" evidence="8">
    <location>
        <begin position="7"/>
        <end position="27"/>
    </location>
</feature>
<protein>
    <recommendedName>
        <fullName evidence="8">Probable membrane transporter protein</fullName>
    </recommendedName>
</protein>
<evidence type="ECO:0000256" key="2">
    <source>
        <dbReference type="ARBA" id="ARBA00009142"/>
    </source>
</evidence>
<keyword evidence="5 8" id="KW-0812">Transmembrane</keyword>
<feature type="transmembrane region" description="Helical" evidence="8">
    <location>
        <begin position="79"/>
        <end position="98"/>
    </location>
</feature>
<evidence type="ECO:0000256" key="1">
    <source>
        <dbReference type="ARBA" id="ARBA00004651"/>
    </source>
</evidence>
<evidence type="ECO:0000256" key="7">
    <source>
        <dbReference type="ARBA" id="ARBA00023136"/>
    </source>
</evidence>
<keyword evidence="6 8" id="KW-1133">Transmembrane helix</keyword>
<dbReference type="InterPro" id="IPR052017">
    <property type="entry name" value="TSUP"/>
</dbReference>
<feature type="transmembrane region" description="Helical" evidence="8">
    <location>
        <begin position="33"/>
        <end position="58"/>
    </location>
</feature>
<evidence type="ECO:0000313" key="9">
    <source>
        <dbReference type="EMBL" id="BAQ68187.1"/>
    </source>
</evidence>
<evidence type="ECO:0000256" key="3">
    <source>
        <dbReference type="ARBA" id="ARBA00022448"/>
    </source>
</evidence>
<keyword evidence="4 8" id="KW-1003">Cell membrane</keyword>
<dbReference type="AlphaFoldDB" id="A0A0D6AZB6"/>
<evidence type="ECO:0000313" key="10">
    <source>
        <dbReference type="Proteomes" id="UP000064912"/>
    </source>
</evidence>
<proteinExistence type="inferred from homology"/>
<keyword evidence="7 8" id="KW-0472">Membrane</keyword>
<evidence type="ECO:0000256" key="6">
    <source>
        <dbReference type="ARBA" id="ARBA00022989"/>
    </source>
</evidence>
<feature type="transmembrane region" description="Helical" evidence="8">
    <location>
        <begin position="175"/>
        <end position="197"/>
    </location>
</feature>
<feature type="transmembrane region" description="Helical" evidence="8">
    <location>
        <begin position="139"/>
        <end position="163"/>
    </location>
</feature>
<evidence type="ECO:0000256" key="4">
    <source>
        <dbReference type="ARBA" id="ARBA00022475"/>
    </source>
</evidence>
<accession>A0A0D6AZB6</accession>
<dbReference type="Pfam" id="PF01925">
    <property type="entry name" value="TauE"/>
    <property type="match status" value="1"/>
</dbReference>
<comment type="subcellular location">
    <subcellularLocation>
        <location evidence="1 8">Cell membrane</location>
        <topology evidence="1 8">Multi-pass membrane protein</topology>
    </subcellularLocation>
</comment>